<dbReference type="EMBL" id="NMRN01000004">
    <property type="protein sequence ID" value="PAS94753.1"/>
    <property type="molecule type" value="Genomic_DNA"/>
</dbReference>
<evidence type="ECO:0000313" key="3">
    <source>
        <dbReference type="EMBL" id="KAF7600230.1"/>
    </source>
</evidence>
<dbReference type="PANTHER" id="PTHR30093">
    <property type="entry name" value="GENERAL SECRETION PATHWAY PROTEIN G"/>
    <property type="match status" value="1"/>
</dbReference>
<evidence type="ECO:0000313" key="6">
    <source>
        <dbReference type="Proteomes" id="UP000623509"/>
    </source>
</evidence>
<dbReference type="OrthoDB" id="8592370at2"/>
<dbReference type="RefSeq" id="WP_095523629.1">
    <property type="nucleotide sequence ID" value="NZ_MDUX01000008.1"/>
</dbReference>
<evidence type="ECO:0000256" key="1">
    <source>
        <dbReference type="ARBA" id="ARBA00022481"/>
    </source>
</evidence>
<dbReference type="InterPro" id="IPR031982">
    <property type="entry name" value="PilE-like"/>
</dbReference>
<dbReference type="NCBIfam" id="TIGR02532">
    <property type="entry name" value="IV_pilin_GFxxxE"/>
    <property type="match status" value="1"/>
</dbReference>
<sequence length="151" mass="16063">MHAARPQPSARHAGFTLVELMITVAIIGVLAAIAYPAYQDYVTRSRLIDATNALSTLRAKMEQHYQDNRTYLTSGSYTAPCKSSANQTAGTFTISCSLTDTTYTITATGSGQTAGFAYTIDQNGSMATTGLPSGWGSTQSGCWVQRKGQSC</sequence>
<dbReference type="PROSITE" id="PS00409">
    <property type="entry name" value="PROKAR_NTER_METHYL"/>
    <property type="match status" value="1"/>
</dbReference>
<dbReference type="GO" id="GO:0015628">
    <property type="term" value="P:protein secretion by the type II secretion system"/>
    <property type="evidence" value="ECO:0007669"/>
    <property type="project" value="InterPro"/>
</dbReference>
<dbReference type="EMBL" id="MDUX01000008">
    <property type="protein sequence ID" value="KAF7600230.1"/>
    <property type="molecule type" value="Genomic_DNA"/>
</dbReference>
<keyword evidence="2" id="KW-0812">Transmembrane</keyword>
<dbReference type="PRINTS" id="PR00813">
    <property type="entry name" value="BCTERIALGSPG"/>
</dbReference>
<keyword evidence="1" id="KW-0488">Methylation</keyword>
<dbReference type="GO" id="GO:0015627">
    <property type="term" value="C:type II protein secretion system complex"/>
    <property type="evidence" value="ECO:0007669"/>
    <property type="project" value="InterPro"/>
</dbReference>
<proteinExistence type="predicted"/>
<dbReference type="Proteomes" id="UP000216107">
    <property type="component" value="Unassembled WGS sequence"/>
</dbReference>
<dbReference type="AlphaFoldDB" id="A0A272EXB3"/>
<keyword evidence="6" id="KW-1185">Reference proteome</keyword>
<keyword evidence="2" id="KW-0472">Membrane</keyword>
<accession>A0A272EXB3</accession>
<protein>
    <submittedName>
        <fullName evidence="4">Fimbrial assembly protein</fullName>
    </submittedName>
</protein>
<gene>
    <name evidence="3" type="ORF">BGI27_04050</name>
    <name evidence="4" type="ORF">CGU29_02255</name>
</gene>
<dbReference type="InterPro" id="IPR045584">
    <property type="entry name" value="Pilin-like"/>
</dbReference>
<comment type="caution">
    <text evidence="4">The sequence shown here is derived from an EMBL/GenBank/DDBJ whole genome shotgun (WGS) entry which is preliminary data.</text>
</comment>
<evidence type="ECO:0000313" key="4">
    <source>
        <dbReference type="EMBL" id="PAS94753.1"/>
    </source>
</evidence>
<dbReference type="InterPro" id="IPR000983">
    <property type="entry name" value="Bac_GSPG_pilin"/>
</dbReference>
<evidence type="ECO:0000256" key="2">
    <source>
        <dbReference type="SAM" id="Phobius"/>
    </source>
</evidence>
<evidence type="ECO:0000313" key="5">
    <source>
        <dbReference type="Proteomes" id="UP000216107"/>
    </source>
</evidence>
<dbReference type="Pfam" id="PF16732">
    <property type="entry name" value="ComP_DUS"/>
    <property type="match status" value="1"/>
</dbReference>
<dbReference type="Proteomes" id="UP000623509">
    <property type="component" value="Unassembled WGS sequence"/>
</dbReference>
<dbReference type="SUPFAM" id="SSF54523">
    <property type="entry name" value="Pili subunits"/>
    <property type="match status" value="1"/>
</dbReference>
<dbReference type="InterPro" id="IPR012902">
    <property type="entry name" value="N_methyl_site"/>
</dbReference>
<organism evidence="4 5">
    <name type="scientific">Candidatus Dactylopiibacterium carminicum</name>
    <dbReference type="NCBI Taxonomy" id="857335"/>
    <lineage>
        <taxon>Bacteria</taxon>
        <taxon>Pseudomonadati</taxon>
        <taxon>Pseudomonadota</taxon>
        <taxon>Betaproteobacteria</taxon>
        <taxon>Rhodocyclales</taxon>
        <taxon>Rhodocyclaceae</taxon>
        <taxon>Candidatus Dactylopiibacterium</taxon>
    </lineage>
</organism>
<reference evidence="4 5" key="2">
    <citation type="submission" date="2017-07" db="EMBL/GenBank/DDBJ databases">
        <title>Candidatus Dactylopiibacterium carminicum, a nitrogen-fixing symbiont of the cochineal insect Dactylopius coccus and Dactylopius opuntiae (Hemiptera: Coccoidea: Dactylopiidae).</title>
        <authorList>
            <person name="Vera A."/>
        </authorList>
    </citation>
    <scope>NUCLEOTIDE SEQUENCE [LARGE SCALE GENOMIC DNA]</scope>
    <source>
        <strain evidence="4 5">NFDCM</strain>
    </source>
</reference>
<dbReference type="PANTHER" id="PTHR30093:SF47">
    <property type="entry name" value="TYPE IV PILUS NON-CORE MINOR PILIN PILE"/>
    <property type="match status" value="1"/>
</dbReference>
<dbReference type="Gene3D" id="3.30.700.10">
    <property type="entry name" value="Glycoprotein, Type 4 Pilin"/>
    <property type="match status" value="1"/>
</dbReference>
<name>A0A272EXB3_9RHOO</name>
<feature type="transmembrane region" description="Helical" evidence="2">
    <location>
        <begin position="20"/>
        <end position="38"/>
    </location>
</feature>
<reference evidence="3 6" key="1">
    <citation type="submission" date="2016-08" db="EMBL/GenBank/DDBJ databases">
        <title>Candidatus Dactylopiibacterium carminicum genome sequence.</title>
        <authorList>
            <person name="Ramirez-Puebla S.T."/>
            <person name="Ormeno-Orrillo E."/>
            <person name="Vera-Ponce De Leon A."/>
            <person name="Luis L."/>
            <person name="Sanchez-Flores A."/>
            <person name="Monica R."/>
            <person name="Martinez-Romero E."/>
        </authorList>
    </citation>
    <scope>NUCLEOTIDE SEQUENCE [LARGE SCALE GENOMIC DNA]</scope>
    <source>
        <strain evidence="3">END1</strain>
    </source>
</reference>
<dbReference type="Pfam" id="PF07963">
    <property type="entry name" value="N_methyl"/>
    <property type="match status" value="1"/>
</dbReference>
<dbReference type="GO" id="GO:0043683">
    <property type="term" value="P:type IV pilus assembly"/>
    <property type="evidence" value="ECO:0007669"/>
    <property type="project" value="InterPro"/>
</dbReference>
<keyword evidence="2" id="KW-1133">Transmembrane helix</keyword>